<proteinExistence type="predicted"/>
<organism evidence="1 2">
    <name type="scientific">Actinorhabdospora filicis</name>
    <dbReference type="NCBI Taxonomy" id="1785913"/>
    <lineage>
        <taxon>Bacteria</taxon>
        <taxon>Bacillati</taxon>
        <taxon>Actinomycetota</taxon>
        <taxon>Actinomycetes</taxon>
        <taxon>Micromonosporales</taxon>
        <taxon>Micromonosporaceae</taxon>
        <taxon>Actinorhabdospora</taxon>
    </lineage>
</organism>
<dbReference type="EMBL" id="BSTX01000002">
    <property type="protein sequence ID" value="GLZ78604.1"/>
    <property type="molecule type" value="Genomic_DNA"/>
</dbReference>
<name>A0A9W6W9G7_9ACTN</name>
<keyword evidence="2" id="KW-1185">Reference proteome</keyword>
<reference evidence="1" key="1">
    <citation type="submission" date="2023-03" db="EMBL/GenBank/DDBJ databases">
        <title>Actinorhabdospora filicis NBRC 111898.</title>
        <authorList>
            <person name="Ichikawa N."/>
            <person name="Sato H."/>
            <person name="Tonouchi N."/>
        </authorList>
    </citation>
    <scope>NUCLEOTIDE SEQUENCE</scope>
    <source>
        <strain evidence="1">NBRC 111898</strain>
    </source>
</reference>
<dbReference type="RefSeq" id="WP_285663754.1">
    <property type="nucleotide sequence ID" value="NZ_BSTX01000002.1"/>
</dbReference>
<protein>
    <submittedName>
        <fullName evidence="1">Uncharacterized protein</fullName>
    </submittedName>
</protein>
<dbReference type="AlphaFoldDB" id="A0A9W6W9G7"/>
<dbReference type="Proteomes" id="UP001165079">
    <property type="component" value="Unassembled WGS sequence"/>
</dbReference>
<evidence type="ECO:0000313" key="2">
    <source>
        <dbReference type="Proteomes" id="UP001165079"/>
    </source>
</evidence>
<gene>
    <name evidence="1" type="ORF">Afil01_34110</name>
</gene>
<evidence type="ECO:0000313" key="1">
    <source>
        <dbReference type="EMBL" id="GLZ78604.1"/>
    </source>
</evidence>
<accession>A0A9W6W9G7</accession>
<comment type="caution">
    <text evidence="1">The sequence shown here is derived from an EMBL/GenBank/DDBJ whole genome shotgun (WGS) entry which is preliminary data.</text>
</comment>
<sequence>MTSYRIPAGAELSVRVDDGVWQTVRLPAGETTAKELAEILSDLDGVRGEVRDDALALVSDGVGETALLRVAGSGAAALGLAQDSYAEGLGPGSARLTGHHEGPFSLPRGASMTVHVDGLARKVAFGEATERTAGEVSAAINARLRRVVARPTADGRVQLTSPTTGVGSRLSVTAPADAAPDAAAVLGFTGDAAHAEPYRTLPARMVCRPAADTAVVENLTSAPIELQLPTGRLMLPARGRLVLARDTAADALLQRLAAQGAVRMSPERNT</sequence>